<gene>
    <name evidence="1" type="ORF">ACFSJG_06290</name>
</gene>
<accession>A0ABW4P118</accession>
<organism evidence="1 2">
    <name type="scientific">Rhodococcus gannanensis</name>
    <dbReference type="NCBI Taxonomy" id="1960308"/>
    <lineage>
        <taxon>Bacteria</taxon>
        <taxon>Bacillati</taxon>
        <taxon>Actinomycetota</taxon>
        <taxon>Actinomycetes</taxon>
        <taxon>Mycobacteriales</taxon>
        <taxon>Nocardiaceae</taxon>
        <taxon>Rhodococcus</taxon>
    </lineage>
</organism>
<evidence type="ECO:0000313" key="2">
    <source>
        <dbReference type="Proteomes" id="UP001597286"/>
    </source>
</evidence>
<name>A0ABW4P118_9NOCA</name>
<dbReference type="EMBL" id="JBHUFB010000008">
    <property type="protein sequence ID" value="MFD1811818.1"/>
    <property type="molecule type" value="Genomic_DNA"/>
</dbReference>
<dbReference type="RefSeq" id="WP_378484358.1">
    <property type="nucleotide sequence ID" value="NZ_JBHUFB010000008.1"/>
</dbReference>
<proteinExistence type="predicted"/>
<protein>
    <submittedName>
        <fullName evidence="1">Uncharacterized protein</fullName>
    </submittedName>
</protein>
<evidence type="ECO:0000313" key="1">
    <source>
        <dbReference type="EMBL" id="MFD1811818.1"/>
    </source>
</evidence>
<comment type="caution">
    <text evidence="1">The sequence shown here is derived from an EMBL/GenBank/DDBJ whole genome shotgun (WGS) entry which is preliminary data.</text>
</comment>
<sequence>MHTTLGMTAATTGAGAAAGIGSAVVTGAGGNATVVSSAGVVRTALVVLDGSLAVSAVSLLPQPATTTAVSAAVETIPATRSARERLGDSDARRFGTRAGRADGWRRMMILVVSGLKVATPEALTLRIRGTGARSRRR</sequence>
<reference evidence="2" key="1">
    <citation type="journal article" date="2019" name="Int. J. Syst. Evol. Microbiol.">
        <title>The Global Catalogue of Microorganisms (GCM) 10K type strain sequencing project: providing services to taxonomists for standard genome sequencing and annotation.</title>
        <authorList>
            <consortium name="The Broad Institute Genomics Platform"/>
            <consortium name="The Broad Institute Genome Sequencing Center for Infectious Disease"/>
            <person name="Wu L."/>
            <person name="Ma J."/>
        </authorList>
    </citation>
    <scope>NUCLEOTIDE SEQUENCE [LARGE SCALE GENOMIC DNA]</scope>
    <source>
        <strain evidence="2">DT72</strain>
    </source>
</reference>
<dbReference type="Proteomes" id="UP001597286">
    <property type="component" value="Unassembled WGS sequence"/>
</dbReference>
<keyword evidence="2" id="KW-1185">Reference proteome</keyword>